<dbReference type="Proteomes" id="UP001596084">
    <property type="component" value="Unassembled WGS sequence"/>
</dbReference>
<feature type="transmembrane region" description="Helical" evidence="1">
    <location>
        <begin position="20"/>
        <end position="42"/>
    </location>
</feature>
<keyword evidence="3" id="KW-1185">Reference proteome</keyword>
<evidence type="ECO:0000256" key="1">
    <source>
        <dbReference type="SAM" id="Phobius"/>
    </source>
</evidence>
<feature type="transmembrane region" description="Helical" evidence="1">
    <location>
        <begin position="216"/>
        <end position="238"/>
    </location>
</feature>
<reference evidence="3" key="1">
    <citation type="journal article" date="2019" name="Int. J. Syst. Evol. Microbiol.">
        <title>The Global Catalogue of Microorganisms (GCM) 10K type strain sequencing project: providing services to taxonomists for standard genome sequencing and annotation.</title>
        <authorList>
            <consortium name="The Broad Institute Genomics Platform"/>
            <consortium name="The Broad Institute Genome Sequencing Center for Infectious Disease"/>
            <person name="Wu L."/>
            <person name="Ma J."/>
        </authorList>
    </citation>
    <scope>NUCLEOTIDE SEQUENCE [LARGE SCALE GENOMIC DNA]</scope>
    <source>
        <strain evidence="3">CGMCC 4.7277</strain>
    </source>
</reference>
<keyword evidence="1" id="KW-0472">Membrane</keyword>
<sequence>MRRLRHLTGQHRTQATNRLLGRALAFMAGAINAGGFMVVSMYTSHMTGFVSMVADNLVLGHITLVLGAIGALLAFTAGAAATAMLVNWARQNHLRSEYALPLLLEAVLLLVFGLLGATLNRQTPFAVPLTVLVLAFTMGLQNALVTKISSAEIRTTHMTGVITDLGIELGKMLYWNRTGSPPESRVRANHSKLLLLGSLLGMFIVGGLVGATGFKYIGFVWVAPLAMLLLLLSLPPLLSDARRGFRRQARARSQSL</sequence>
<evidence type="ECO:0000313" key="3">
    <source>
        <dbReference type="Proteomes" id="UP001596084"/>
    </source>
</evidence>
<feature type="transmembrane region" description="Helical" evidence="1">
    <location>
        <begin position="125"/>
        <end position="145"/>
    </location>
</feature>
<protein>
    <submittedName>
        <fullName evidence="2">YoaK family protein</fullName>
    </submittedName>
</protein>
<keyword evidence="1" id="KW-0812">Transmembrane</keyword>
<feature type="transmembrane region" description="Helical" evidence="1">
    <location>
        <begin position="98"/>
        <end position="119"/>
    </location>
</feature>
<name>A0ABW0Q621_9BURK</name>
<dbReference type="EMBL" id="JBHSMX010000010">
    <property type="protein sequence ID" value="MFC5520311.1"/>
    <property type="molecule type" value="Genomic_DNA"/>
</dbReference>
<accession>A0ABW0Q621</accession>
<proteinExistence type="predicted"/>
<comment type="caution">
    <text evidence="2">The sequence shown here is derived from an EMBL/GenBank/DDBJ whole genome shotgun (WGS) entry which is preliminary data.</text>
</comment>
<dbReference type="InterPro" id="IPR010699">
    <property type="entry name" value="DUF1275"/>
</dbReference>
<gene>
    <name evidence="2" type="ORF">ACFPP7_05195</name>
</gene>
<dbReference type="RefSeq" id="WP_068835220.1">
    <property type="nucleotide sequence ID" value="NZ_JBHSMX010000010.1"/>
</dbReference>
<organism evidence="2 3">
    <name type="scientific">Polaromonas jejuensis</name>
    <dbReference type="NCBI Taxonomy" id="457502"/>
    <lineage>
        <taxon>Bacteria</taxon>
        <taxon>Pseudomonadati</taxon>
        <taxon>Pseudomonadota</taxon>
        <taxon>Betaproteobacteria</taxon>
        <taxon>Burkholderiales</taxon>
        <taxon>Comamonadaceae</taxon>
        <taxon>Polaromonas</taxon>
    </lineage>
</organism>
<dbReference type="Pfam" id="PF06912">
    <property type="entry name" value="DUF1275"/>
    <property type="match status" value="1"/>
</dbReference>
<feature type="transmembrane region" description="Helical" evidence="1">
    <location>
        <begin position="62"/>
        <end position="86"/>
    </location>
</feature>
<keyword evidence="1" id="KW-1133">Transmembrane helix</keyword>
<dbReference type="PANTHER" id="PTHR37314">
    <property type="entry name" value="SLR0142 PROTEIN"/>
    <property type="match status" value="1"/>
</dbReference>
<evidence type="ECO:0000313" key="2">
    <source>
        <dbReference type="EMBL" id="MFC5520311.1"/>
    </source>
</evidence>
<feature type="transmembrane region" description="Helical" evidence="1">
    <location>
        <begin position="193"/>
        <end position="210"/>
    </location>
</feature>
<dbReference type="PANTHER" id="PTHR37314:SF4">
    <property type="entry name" value="UPF0700 TRANSMEMBRANE PROTEIN YOAK"/>
    <property type="match status" value="1"/>
</dbReference>